<dbReference type="SUPFAM" id="SSF88659">
    <property type="entry name" value="Sigma3 and sigma4 domains of RNA polymerase sigma factors"/>
    <property type="match status" value="1"/>
</dbReference>
<sequence>MTNKELFETYRSDVYRTCYYMLGQASDAEDICQEVFMTAFRGDWQKIDNVRTWLLRIAVNRSLNLLKRRNNLRAKLKHYPHLLAGRPDTTPDIRAEDRESAEEWAGYVGRLPLKIRAVISLRYVHDLGTAEIADLLNIPQGTVKSRQHKGLRLLKAMLEREGKSESIKGGAYHEYQSYKG</sequence>
<keyword evidence="2" id="KW-0805">Transcription regulation</keyword>
<dbReference type="Pfam" id="PF04545">
    <property type="entry name" value="Sigma70_r4"/>
    <property type="match status" value="1"/>
</dbReference>
<dbReference type="Proteomes" id="UP000800303">
    <property type="component" value="Unassembled WGS sequence"/>
</dbReference>
<dbReference type="Gene3D" id="1.10.1740.10">
    <property type="match status" value="1"/>
</dbReference>
<dbReference type="NCBIfam" id="TIGR02937">
    <property type="entry name" value="sigma70-ECF"/>
    <property type="match status" value="1"/>
</dbReference>
<protein>
    <submittedName>
        <fullName evidence="8">RNA polymerase sigma factor</fullName>
    </submittedName>
</protein>
<evidence type="ECO:0000313" key="9">
    <source>
        <dbReference type="Proteomes" id="UP000800303"/>
    </source>
</evidence>
<evidence type="ECO:0000313" key="8">
    <source>
        <dbReference type="EMBL" id="NGZ73946.1"/>
    </source>
</evidence>
<dbReference type="InterPro" id="IPR014284">
    <property type="entry name" value="RNA_pol_sigma-70_dom"/>
</dbReference>
<keyword evidence="3" id="KW-0731">Sigma factor</keyword>
<dbReference type="PANTHER" id="PTHR43133:SF60">
    <property type="entry name" value="RNA POLYMERASE SIGMA FACTOR SIGV"/>
    <property type="match status" value="1"/>
</dbReference>
<dbReference type="Pfam" id="PF04542">
    <property type="entry name" value="Sigma70_r2"/>
    <property type="match status" value="1"/>
</dbReference>
<feature type="domain" description="RNA polymerase sigma-70 region 2" evidence="6">
    <location>
        <begin position="6"/>
        <end position="70"/>
    </location>
</feature>
<evidence type="ECO:0000256" key="4">
    <source>
        <dbReference type="ARBA" id="ARBA00023125"/>
    </source>
</evidence>
<dbReference type="EMBL" id="JAAFGS010000001">
    <property type="protein sequence ID" value="NGZ73946.1"/>
    <property type="molecule type" value="Genomic_DNA"/>
</dbReference>
<dbReference type="InterPro" id="IPR013325">
    <property type="entry name" value="RNA_pol_sigma_r2"/>
</dbReference>
<dbReference type="Gene3D" id="1.10.10.10">
    <property type="entry name" value="Winged helix-like DNA-binding domain superfamily/Winged helix DNA-binding domain"/>
    <property type="match status" value="1"/>
</dbReference>
<evidence type="ECO:0000259" key="6">
    <source>
        <dbReference type="Pfam" id="PF04542"/>
    </source>
</evidence>
<dbReference type="CDD" id="cd06171">
    <property type="entry name" value="Sigma70_r4"/>
    <property type="match status" value="1"/>
</dbReference>
<dbReference type="InterPro" id="IPR007627">
    <property type="entry name" value="RNA_pol_sigma70_r2"/>
</dbReference>
<keyword evidence="4" id="KW-0238">DNA-binding</keyword>
<dbReference type="PANTHER" id="PTHR43133">
    <property type="entry name" value="RNA POLYMERASE ECF-TYPE SIGMA FACTO"/>
    <property type="match status" value="1"/>
</dbReference>
<organism evidence="8 9">
    <name type="scientific">Saccharibacillus alkalitolerans</name>
    <dbReference type="NCBI Taxonomy" id="2705290"/>
    <lineage>
        <taxon>Bacteria</taxon>
        <taxon>Bacillati</taxon>
        <taxon>Bacillota</taxon>
        <taxon>Bacilli</taxon>
        <taxon>Bacillales</taxon>
        <taxon>Paenibacillaceae</taxon>
        <taxon>Saccharibacillus</taxon>
    </lineage>
</organism>
<name>A0ABX0F424_9BACL</name>
<evidence type="ECO:0000256" key="1">
    <source>
        <dbReference type="ARBA" id="ARBA00010641"/>
    </source>
</evidence>
<proteinExistence type="inferred from homology"/>
<dbReference type="InterPro" id="IPR036388">
    <property type="entry name" value="WH-like_DNA-bd_sf"/>
</dbReference>
<keyword evidence="9" id="KW-1185">Reference proteome</keyword>
<keyword evidence="5" id="KW-0804">Transcription</keyword>
<reference evidence="8 9" key="1">
    <citation type="submission" date="2020-01" db="EMBL/GenBank/DDBJ databases">
        <title>Polyphasic characterisation and genomic insights into a novel alkali tolerant bacterium VR-M41.</title>
        <authorList>
            <person name="Vemuluri V.R."/>
        </authorList>
    </citation>
    <scope>NUCLEOTIDE SEQUENCE [LARGE SCALE GENOMIC DNA]</scope>
    <source>
        <strain evidence="8 9">VR-M41</strain>
    </source>
</reference>
<dbReference type="InterPro" id="IPR013324">
    <property type="entry name" value="RNA_pol_sigma_r3/r4-like"/>
</dbReference>
<evidence type="ECO:0000256" key="5">
    <source>
        <dbReference type="ARBA" id="ARBA00023163"/>
    </source>
</evidence>
<comment type="caution">
    <text evidence="8">The sequence shown here is derived from an EMBL/GenBank/DDBJ whole genome shotgun (WGS) entry which is preliminary data.</text>
</comment>
<dbReference type="InterPro" id="IPR039425">
    <property type="entry name" value="RNA_pol_sigma-70-like"/>
</dbReference>
<comment type="similarity">
    <text evidence="1">Belongs to the sigma-70 factor family. ECF subfamily.</text>
</comment>
<dbReference type="InterPro" id="IPR007630">
    <property type="entry name" value="RNA_pol_sigma70_r4"/>
</dbReference>
<evidence type="ECO:0000259" key="7">
    <source>
        <dbReference type="Pfam" id="PF04545"/>
    </source>
</evidence>
<evidence type="ECO:0000256" key="2">
    <source>
        <dbReference type="ARBA" id="ARBA00023015"/>
    </source>
</evidence>
<evidence type="ECO:0000256" key="3">
    <source>
        <dbReference type="ARBA" id="ARBA00023082"/>
    </source>
</evidence>
<dbReference type="SUPFAM" id="SSF88946">
    <property type="entry name" value="Sigma2 domain of RNA polymerase sigma factors"/>
    <property type="match status" value="1"/>
</dbReference>
<feature type="domain" description="RNA polymerase sigma-70 region 4" evidence="7">
    <location>
        <begin position="110"/>
        <end position="155"/>
    </location>
</feature>
<dbReference type="RefSeq" id="WP_166271780.1">
    <property type="nucleotide sequence ID" value="NZ_JAAFGS010000001.1"/>
</dbReference>
<gene>
    <name evidence="8" type="ORF">GYN08_01370</name>
</gene>
<accession>A0ABX0F424</accession>